<dbReference type="InterPro" id="IPR036034">
    <property type="entry name" value="PDZ_sf"/>
</dbReference>
<evidence type="ECO:0000313" key="4">
    <source>
        <dbReference type="Proteomes" id="UP001591681"/>
    </source>
</evidence>
<dbReference type="CDD" id="cd23058">
    <property type="entry name" value="PDZ2_Par3-like"/>
    <property type="match status" value="1"/>
</dbReference>
<dbReference type="InterPro" id="IPR001478">
    <property type="entry name" value="PDZ"/>
</dbReference>
<feature type="domain" description="PDZ" evidence="2">
    <location>
        <begin position="388"/>
        <end position="461"/>
    </location>
</feature>
<feature type="compositionally biased region" description="Low complexity" evidence="1">
    <location>
        <begin position="301"/>
        <end position="310"/>
    </location>
</feature>
<dbReference type="Pfam" id="PF00595">
    <property type="entry name" value="PDZ"/>
    <property type="match status" value="2"/>
</dbReference>
<dbReference type="InterPro" id="IPR052213">
    <property type="entry name" value="PAR3"/>
</dbReference>
<reference evidence="3 4" key="1">
    <citation type="submission" date="2024-09" db="EMBL/GenBank/DDBJ databases">
        <title>A chromosome-level genome assembly of Gray's grenadier anchovy, Coilia grayii.</title>
        <authorList>
            <person name="Fu Z."/>
        </authorList>
    </citation>
    <scope>NUCLEOTIDE SEQUENCE [LARGE SCALE GENOMIC DNA]</scope>
    <source>
        <strain evidence="3">G4</strain>
        <tissue evidence="3">Muscle</tissue>
    </source>
</reference>
<protein>
    <recommendedName>
        <fullName evidence="2">PDZ domain-containing protein</fullName>
    </recommendedName>
</protein>
<feature type="domain" description="PDZ" evidence="2">
    <location>
        <begin position="501"/>
        <end position="578"/>
    </location>
</feature>
<dbReference type="AlphaFoldDB" id="A0ABD1JKI7"/>
<dbReference type="PROSITE" id="PS50106">
    <property type="entry name" value="PDZ"/>
    <property type="match status" value="2"/>
</dbReference>
<proteinExistence type="predicted"/>
<organism evidence="3 4">
    <name type="scientific">Coilia grayii</name>
    <name type="common">Gray's grenadier anchovy</name>
    <dbReference type="NCBI Taxonomy" id="363190"/>
    <lineage>
        <taxon>Eukaryota</taxon>
        <taxon>Metazoa</taxon>
        <taxon>Chordata</taxon>
        <taxon>Craniata</taxon>
        <taxon>Vertebrata</taxon>
        <taxon>Euteleostomi</taxon>
        <taxon>Actinopterygii</taxon>
        <taxon>Neopterygii</taxon>
        <taxon>Teleostei</taxon>
        <taxon>Clupei</taxon>
        <taxon>Clupeiformes</taxon>
        <taxon>Clupeoidei</taxon>
        <taxon>Engraulidae</taxon>
        <taxon>Coilinae</taxon>
        <taxon>Coilia</taxon>
    </lineage>
</organism>
<name>A0ABD1JKI7_9TELE</name>
<feature type="compositionally biased region" description="Low complexity" evidence="1">
    <location>
        <begin position="351"/>
        <end position="366"/>
    </location>
</feature>
<feature type="region of interest" description="Disordered" evidence="1">
    <location>
        <begin position="73"/>
        <end position="122"/>
    </location>
</feature>
<dbReference type="FunFam" id="2.30.42.10:FF:000011">
    <property type="entry name" value="partitioning defective 3 homolog isoform X1"/>
    <property type="match status" value="1"/>
</dbReference>
<dbReference type="Proteomes" id="UP001591681">
    <property type="component" value="Unassembled WGS sequence"/>
</dbReference>
<dbReference type="FunFam" id="2.30.42.10:FF:000078">
    <property type="entry name" value="Partitioning defective 3 homolog B"/>
    <property type="match status" value="1"/>
</dbReference>
<dbReference type="Gene3D" id="2.30.42.10">
    <property type="match status" value="3"/>
</dbReference>
<feature type="compositionally biased region" description="Pro residues" evidence="1">
    <location>
        <begin position="311"/>
        <end position="323"/>
    </location>
</feature>
<evidence type="ECO:0000313" key="3">
    <source>
        <dbReference type="EMBL" id="KAL2087664.1"/>
    </source>
</evidence>
<feature type="compositionally biased region" description="Pro residues" evidence="1">
    <location>
        <begin position="97"/>
        <end position="108"/>
    </location>
</feature>
<evidence type="ECO:0000259" key="2">
    <source>
        <dbReference type="PROSITE" id="PS50106"/>
    </source>
</evidence>
<feature type="region of interest" description="Disordered" evidence="1">
    <location>
        <begin position="19"/>
        <end position="44"/>
    </location>
</feature>
<dbReference type="SUPFAM" id="SSF50156">
    <property type="entry name" value="PDZ domain-like"/>
    <property type="match status" value="3"/>
</dbReference>
<feature type="region of interest" description="Disordered" evidence="1">
    <location>
        <begin position="274"/>
        <end position="371"/>
    </location>
</feature>
<dbReference type="EMBL" id="JBHFQA010000014">
    <property type="protein sequence ID" value="KAL2087664.1"/>
    <property type="molecule type" value="Genomic_DNA"/>
</dbReference>
<dbReference type="CDD" id="cd23059">
    <property type="entry name" value="PDZ3_Par3-like"/>
    <property type="match status" value="1"/>
</dbReference>
<evidence type="ECO:0000256" key="1">
    <source>
        <dbReference type="SAM" id="MobiDB-lite"/>
    </source>
</evidence>
<sequence>MGLSDSFVLVAVFEEREVQQRAAVSPGGSVASGCSVSPDLPDPEISALMPASGSEIEVTRSALKANTPLLVRSSSDSALAAQQESETPEPSRQSPDSSPPPALAPAPAPSLATSHAVSQPTTKAGLMERLKNARINSSSLTRTVEFSGDLGPLGIKVVPYLSSLSGRPLGLHVRGLEDRGRASKDGIFQENECIVQINDTPLIDKSFAQSQEVFRQAMSSSHPVRLEVLPLSNKLRYEKTLIGQLFSQEGPSGDIFPKSHSPLLLRPKLEPLRDDRVLNPSRSPEVPALAHTPSPTPPAAPSVSTLARAPAPAPAPTPAPVRTPTPHREEPPARSTPELQRSAESTPPPRAASASPTSAQSESPQPKKGPALATLVNMASKKAGKKMKIDLKKGTEGLGFTVVTRDSSVHGPGPILVKSILSKGAAIKDGRLQSGDRILEVNGVDITGRTQEELVAMLRSTKLGETVSLVVARQEEMFLPRELKGEPTSVLLSEEGREQLMLEVPVNDSGSAGLGVSLKGNKSRETGEDLGIFIKSIIHGGAAHKDGRLRVNDQLVGVNGESLVGRSNHDAMETLRRSMSTEGNLRGSIQLMVLRALDRSSPAQVGTVPHHYHHHHLPHHHYHHNHHLLSDPDMPRLYGDAPLLRRQATEPGPWDRTHAVEHKHRSNHFRLSGGL</sequence>
<dbReference type="PANTHER" id="PTHR16484:SF4">
    <property type="entry name" value="PARTITIONING DEFECTIVE 3 HOMOLOG B"/>
    <property type="match status" value="1"/>
</dbReference>
<dbReference type="SMART" id="SM00228">
    <property type="entry name" value="PDZ"/>
    <property type="match status" value="3"/>
</dbReference>
<keyword evidence="4" id="KW-1185">Reference proteome</keyword>
<gene>
    <name evidence="3" type="ORF">ACEWY4_016492</name>
</gene>
<dbReference type="PANTHER" id="PTHR16484">
    <property type="entry name" value="PARTITIONING DEFECTIVE 3 RELATED"/>
    <property type="match status" value="1"/>
</dbReference>
<comment type="caution">
    <text evidence="3">The sequence shown here is derived from an EMBL/GenBank/DDBJ whole genome shotgun (WGS) entry which is preliminary data.</text>
</comment>
<accession>A0ABD1JKI7</accession>
<feature type="compositionally biased region" description="Polar residues" evidence="1">
    <location>
        <begin position="73"/>
        <end position="85"/>
    </location>
</feature>